<dbReference type="EMBL" id="PXYI01000008">
    <property type="protein sequence ID" value="PSJ37582.1"/>
    <property type="molecule type" value="Genomic_DNA"/>
</dbReference>
<protein>
    <submittedName>
        <fullName evidence="1">HAD family hydrolase</fullName>
    </submittedName>
</protein>
<dbReference type="InterPro" id="IPR023198">
    <property type="entry name" value="PGP-like_dom2"/>
</dbReference>
<keyword evidence="1" id="KW-0378">Hydrolase</keyword>
<keyword evidence="2" id="KW-1185">Reference proteome</keyword>
<dbReference type="SFLD" id="SFLDS00003">
    <property type="entry name" value="Haloacid_Dehalogenase"/>
    <property type="match status" value="1"/>
</dbReference>
<dbReference type="SUPFAM" id="SSF56784">
    <property type="entry name" value="HAD-like"/>
    <property type="match status" value="1"/>
</dbReference>
<dbReference type="SFLD" id="SFLDG01129">
    <property type="entry name" value="C1.5:_HAD__Beta-PGM__Phosphata"/>
    <property type="match status" value="1"/>
</dbReference>
<dbReference type="InterPro" id="IPR050155">
    <property type="entry name" value="HAD-like_hydrolase_sf"/>
</dbReference>
<dbReference type="Gene3D" id="1.10.150.240">
    <property type="entry name" value="Putative phosphatase, domain 2"/>
    <property type="match status" value="1"/>
</dbReference>
<dbReference type="RefSeq" id="WP_106515022.1">
    <property type="nucleotide sequence ID" value="NZ_PXYI01000008.1"/>
</dbReference>
<dbReference type="InterPro" id="IPR023214">
    <property type="entry name" value="HAD_sf"/>
</dbReference>
<dbReference type="InterPro" id="IPR041492">
    <property type="entry name" value="HAD_2"/>
</dbReference>
<sequence>MYRLAIFDFDGTLADSAAWFLASLNDIADRFGFRRVSDSEIAMLRSRSNREIVDYLGVKTRKLPLIARHMRAMVARDADHIPLFDGAADLLARLKDGGIRIAIVTSNGEANVRRILGPAAASIDHYGCGAAFFGKAGKLKAAVRRAGVNPAQAIAIGDETRDIDAAREAGIAAGAVLWGYAAPEALTRLAPDYVFTDCTAIENLLLAS</sequence>
<reference evidence="1 2" key="1">
    <citation type="submission" date="2018-03" db="EMBL/GenBank/DDBJ databases">
        <title>The draft genome of Sphingosinicella sp. GL-C-18.</title>
        <authorList>
            <person name="Liu L."/>
            <person name="Li L."/>
            <person name="Liang L."/>
            <person name="Zhang X."/>
            <person name="Wang T."/>
        </authorList>
    </citation>
    <scope>NUCLEOTIDE SEQUENCE [LARGE SCALE GENOMIC DNA]</scope>
    <source>
        <strain evidence="1 2">GL-C-18</strain>
    </source>
</reference>
<dbReference type="Pfam" id="PF13419">
    <property type="entry name" value="HAD_2"/>
    <property type="match status" value="1"/>
</dbReference>
<dbReference type="Gene3D" id="3.40.50.1000">
    <property type="entry name" value="HAD superfamily/HAD-like"/>
    <property type="match status" value="1"/>
</dbReference>
<dbReference type="InterPro" id="IPR036412">
    <property type="entry name" value="HAD-like_sf"/>
</dbReference>
<organism evidence="1 2">
    <name type="scientific">Allosphingosinicella deserti</name>
    <dbReference type="NCBI Taxonomy" id="2116704"/>
    <lineage>
        <taxon>Bacteria</taxon>
        <taxon>Pseudomonadati</taxon>
        <taxon>Pseudomonadota</taxon>
        <taxon>Alphaproteobacteria</taxon>
        <taxon>Sphingomonadales</taxon>
        <taxon>Sphingomonadaceae</taxon>
        <taxon>Allosphingosinicella</taxon>
    </lineage>
</organism>
<dbReference type="Proteomes" id="UP000241167">
    <property type="component" value="Unassembled WGS sequence"/>
</dbReference>
<accession>A0A2P7QHY2</accession>
<evidence type="ECO:0000313" key="2">
    <source>
        <dbReference type="Proteomes" id="UP000241167"/>
    </source>
</evidence>
<dbReference type="GO" id="GO:0005829">
    <property type="term" value="C:cytosol"/>
    <property type="evidence" value="ECO:0007669"/>
    <property type="project" value="TreeGrafter"/>
</dbReference>
<gene>
    <name evidence="1" type="ORF">C7I55_21115</name>
</gene>
<name>A0A2P7QHY2_9SPHN</name>
<dbReference type="AlphaFoldDB" id="A0A2P7QHY2"/>
<dbReference type="GO" id="GO:0006281">
    <property type="term" value="P:DNA repair"/>
    <property type="evidence" value="ECO:0007669"/>
    <property type="project" value="TreeGrafter"/>
</dbReference>
<dbReference type="OrthoDB" id="9793014at2"/>
<dbReference type="PANTHER" id="PTHR43434:SF13">
    <property type="entry name" value="PHOSPHOGLYCOLATE PHOSPHATASE"/>
    <property type="match status" value="1"/>
</dbReference>
<evidence type="ECO:0000313" key="1">
    <source>
        <dbReference type="EMBL" id="PSJ37582.1"/>
    </source>
</evidence>
<comment type="caution">
    <text evidence="1">The sequence shown here is derived from an EMBL/GenBank/DDBJ whole genome shotgun (WGS) entry which is preliminary data.</text>
</comment>
<dbReference type="GO" id="GO:0008967">
    <property type="term" value="F:phosphoglycolate phosphatase activity"/>
    <property type="evidence" value="ECO:0007669"/>
    <property type="project" value="TreeGrafter"/>
</dbReference>
<dbReference type="PANTHER" id="PTHR43434">
    <property type="entry name" value="PHOSPHOGLYCOLATE PHOSPHATASE"/>
    <property type="match status" value="1"/>
</dbReference>
<proteinExistence type="predicted"/>